<proteinExistence type="predicted"/>
<comment type="caution">
    <text evidence="1">The sequence shown here is derived from an EMBL/GenBank/DDBJ whole genome shotgun (WGS) entry which is preliminary data.</text>
</comment>
<accession>M6KD01</accession>
<dbReference type="Proteomes" id="UP000012137">
    <property type="component" value="Unassembled WGS sequence"/>
</dbReference>
<protein>
    <submittedName>
        <fullName evidence="1">Uncharacterized protein</fullName>
    </submittedName>
</protein>
<dbReference type="Gene3D" id="3.40.50.1100">
    <property type="match status" value="1"/>
</dbReference>
<evidence type="ECO:0000313" key="1">
    <source>
        <dbReference type="EMBL" id="EMN32034.1"/>
    </source>
</evidence>
<name>M6KD01_LEPIR</name>
<evidence type="ECO:0000313" key="2">
    <source>
        <dbReference type="Proteomes" id="UP000012137"/>
    </source>
</evidence>
<sequence>MEPIYSGKSLYVIESLIQGDQWKGHTLYLHQGGLWNFLDHFMNI</sequence>
<dbReference type="EMBL" id="AHMZ02000042">
    <property type="protein sequence ID" value="EMN32034.1"/>
    <property type="molecule type" value="Genomic_DNA"/>
</dbReference>
<gene>
    <name evidence="1" type="ORF">LEP1GSC083_1568</name>
</gene>
<organism evidence="1 2">
    <name type="scientific">Leptospira interrogans serovar Pyrogenes str. L0374</name>
    <dbReference type="NCBI Taxonomy" id="1049928"/>
    <lineage>
        <taxon>Bacteria</taxon>
        <taxon>Pseudomonadati</taxon>
        <taxon>Spirochaetota</taxon>
        <taxon>Spirochaetia</taxon>
        <taxon>Leptospirales</taxon>
        <taxon>Leptospiraceae</taxon>
        <taxon>Leptospira</taxon>
    </lineage>
</organism>
<dbReference type="InterPro" id="IPR036052">
    <property type="entry name" value="TrpB-like_PALP_sf"/>
</dbReference>
<dbReference type="AlphaFoldDB" id="M6KD01"/>
<reference evidence="1 2" key="1">
    <citation type="submission" date="2013-01" db="EMBL/GenBank/DDBJ databases">
        <authorList>
            <person name="Harkins D.M."/>
            <person name="Durkin A.S."/>
            <person name="Brinkac L.M."/>
            <person name="Haft D.H."/>
            <person name="Selengut J.D."/>
            <person name="Sanka R."/>
            <person name="DePew J."/>
            <person name="Purushe J."/>
            <person name="Peacock S.J."/>
            <person name="Thaipadungpanit J."/>
            <person name="Wuthiekanun V.W."/>
            <person name="Day N.P."/>
            <person name="Vinetz J.M."/>
            <person name="Sutton G.G."/>
            <person name="Nierman W.C."/>
            <person name="Fouts D.E."/>
        </authorList>
    </citation>
    <scope>NUCLEOTIDE SEQUENCE [LARGE SCALE GENOMIC DNA]</scope>
    <source>
        <strain evidence="1 2">L0374</strain>
    </source>
</reference>